<evidence type="ECO:0000256" key="2">
    <source>
        <dbReference type="SAM" id="MobiDB-lite"/>
    </source>
</evidence>
<protein>
    <recommendedName>
        <fullName evidence="4">Fibronectin type-III domain-containing protein</fullName>
    </recommendedName>
</protein>
<keyword evidence="3" id="KW-0732">Signal</keyword>
<dbReference type="SMART" id="SM00060">
    <property type="entry name" value="FN3"/>
    <property type="match status" value="2"/>
</dbReference>
<evidence type="ECO:0000259" key="4">
    <source>
        <dbReference type="PROSITE" id="PS50853"/>
    </source>
</evidence>
<feature type="signal peptide" evidence="3">
    <location>
        <begin position="1"/>
        <end position="20"/>
    </location>
</feature>
<dbReference type="InterPro" id="IPR036116">
    <property type="entry name" value="FN3_sf"/>
</dbReference>
<accession>A0A9P3ZJG7</accession>
<dbReference type="SUPFAM" id="SSF49265">
    <property type="entry name" value="Fibronectin type III"/>
    <property type="match status" value="1"/>
</dbReference>
<dbReference type="PANTHER" id="PTHR46708:SF2">
    <property type="entry name" value="FIBRONECTIN TYPE-III DOMAIN-CONTAINING PROTEIN"/>
    <property type="match status" value="1"/>
</dbReference>
<evidence type="ECO:0000313" key="5">
    <source>
        <dbReference type="EMBL" id="KAA2562511.1"/>
    </source>
</evidence>
<dbReference type="Pfam" id="PF00041">
    <property type="entry name" value="fn3"/>
    <property type="match status" value="1"/>
</dbReference>
<feature type="region of interest" description="Disordered" evidence="2">
    <location>
        <begin position="254"/>
        <end position="288"/>
    </location>
</feature>
<dbReference type="EMBL" id="VVUY01000004">
    <property type="protein sequence ID" value="KAA2562511.1"/>
    <property type="molecule type" value="Genomic_DNA"/>
</dbReference>
<dbReference type="Proteomes" id="UP000323119">
    <property type="component" value="Unassembled WGS sequence"/>
</dbReference>
<dbReference type="CDD" id="cd00063">
    <property type="entry name" value="FN3"/>
    <property type="match status" value="1"/>
</dbReference>
<dbReference type="InterPro" id="IPR003961">
    <property type="entry name" value="FN3_dom"/>
</dbReference>
<comment type="caution">
    <text evidence="5">The sequence shown here is derived from an EMBL/GenBank/DDBJ whole genome shotgun (WGS) entry which is preliminary data.</text>
</comment>
<dbReference type="PROSITE" id="PS50853">
    <property type="entry name" value="FN3"/>
    <property type="match status" value="1"/>
</dbReference>
<proteinExistence type="predicted"/>
<dbReference type="Gene3D" id="2.60.40.10">
    <property type="entry name" value="Immunoglobulins"/>
    <property type="match status" value="2"/>
</dbReference>
<feature type="domain" description="Fibronectin type-III" evidence="4">
    <location>
        <begin position="541"/>
        <end position="634"/>
    </location>
</feature>
<dbReference type="InterPro" id="IPR013783">
    <property type="entry name" value="Ig-like_fold"/>
</dbReference>
<dbReference type="PANTHER" id="PTHR46708">
    <property type="entry name" value="TENASCIN"/>
    <property type="match status" value="1"/>
</dbReference>
<dbReference type="AlphaFoldDB" id="A0A9P3ZJG7"/>
<evidence type="ECO:0000256" key="1">
    <source>
        <dbReference type="ARBA" id="ARBA00022737"/>
    </source>
</evidence>
<sequence>MKLMKNWIKTMLFVSALCLAACSDDPDVAPLKRDTDAVELTYNSGATTQISVRYAGSWSARVECTDGSGAPVNNWFSVSPDNGVGNGRDYQWVTVTAERNPGDKRTGYIYLKPANGEEIKIEVAQADGHFSVNDPVISGTLKSNTESAAMLEIAYDKAFGEEMVEIEATLDGLAAEGLGISSPYQSVIEHEGSGTISVPITGVPVTLGEVVCHVTFKLDGVVKFQGDVSGNVSSSNEVFGMGFDLFKWGGDYPNNKKGPGPNGKDGAGKEFDGTEPAEPDVISAGSDGTSDVFNTMGETYRINRGVEKWSGLRVYEHPGYVKLGVTANGGWIMTPELESLSAAPETVSVSIDFLRFDNETGTYIVSAEGAGVVTNGEVNNTVLPAQTSAAGRKWKTLTFTVQDATNKTRIKIEAQTYNEKGYRINIDNIVVMAADKTEVTEKLPAPELEKITYTPAKTSVAFAWEGVKGATSYEASVAQQTRPDFRKTVEMEDSNCEFADLEPGLYIFTVRALYAGNAEFNSDPTQKVVGTLGFAAEKLATPTELAAADVTSSGAKISWAEVSGAANYRVVVKTTSDGQEVASTIVGATSYTAAGLKAGTDYAVLVQALVGDGSVANEFDSDVVAVQFVTTDPVPMIAPSARIYAKTHGLAVLEWELSAAALEQQPVGSTDTYDFRVKDAGGNVIRSIENFSKFNFTKYKYYRLVWGGLTPGATYTLELRRKSTANKEALLDSEWASASVTTDAAPDKSGYLLYKDFENLPGGGQPFYGAYGFSLGSTTDFSDPDKILITTGDANSIYCQGVKDNDSYFSAYLPEWDRADWMANSSNIGLAAGYMKFGGGKKPAWLTLPKLSSLSGATEIELEFDACPYYEPSTKGDMMAPSNTDIMEYFGVTVTGATIVSVTGETSADAVISDGGATVTLRNVLVDKMIEEGLKDTYRYTNHKVKITGVTADTRIKIYSALVGKEGENYRMWLDNLKVKKVN</sequence>
<dbReference type="InterPro" id="IPR050991">
    <property type="entry name" value="ECM_Regulatory_Proteins"/>
</dbReference>
<evidence type="ECO:0000256" key="3">
    <source>
        <dbReference type="SAM" id="SignalP"/>
    </source>
</evidence>
<evidence type="ECO:0000313" key="6">
    <source>
        <dbReference type="Proteomes" id="UP000323119"/>
    </source>
</evidence>
<gene>
    <name evidence="5" type="ORF">F2S36_06020</name>
</gene>
<keyword evidence="1" id="KW-0677">Repeat</keyword>
<organism evidence="5 6">
    <name type="scientific">Alistipes onderdonkii</name>
    <dbReference type="NCBI Taxonomy" id="328813"/>
    <lineage>
        <taxon>Bacteria</taxon>
        <taxon>Pseudomonadati</taxon>
        <taxon>Bacteroidota</taxon>
        <taxon>Bacteroidia</taxon>
        <taxon>Bacteroidales</taxon>
        <taxon>Rikenellaceae</taxon>
        <taxon>Alistipes</taxon>
    </lineage>
</organism>
<name>A0A9P3ZJG7_9BACT</name>
<reference evidence="5 6" key="1">
    <citation type="journal article" date="2019" name="Nat. Med.">
        <title>A library of human gut bacterial isolates paired with longitudinal multiomics data enables mechanistic microbiome research.</title>
        <authorList>
            <person name="Poyet M."/>
            <person name="Groussin M."/>
            <person name="Gibbons S.M."/>
            <person name="Avila-Pacheco J."/>
            <person name="Jiang X."/>
            <person name="Kearney S.M."/>
            <person name="Perrotta A.R."/>
            <person name="Berdy B."/>
            <person name="Zhao S."/>
            <person name="Lieberman T.D."/>
            <person name="Swanson P.K."/>
            <person name="Smith M."/>
            <person name="Roesemann S."/>
            <person name="Alexander J.E."/>
            <person name="Rich S.A."/>
            <person name="Livny J."/>
            <person name="Vlamakis H."/>
            <person name="Clish C."/>
            <person name="Bullock K."/>
            <person name="Deik A."/>
            <person name="Scott J."/>
            <person name="Pierce K.A."/>
            <person name="Xavier R.J."/>
            <person name="Alm E.J."/>
        </authorList>
    </citation>
    <scope>NUCLEOTIDE SEQUENCE [LARGE SCALE GENOMIC DNA]</scope>
    <source>
        <strain evidence="5 6">BIOML-A204</strain>
    </source>
</reference>
<feature type="chain" id="PRO_5040150335" description="Fibronectin type-III domain-containing protein" evidence="3">
    <location>
        <begin position="21"/>
        <end position="983"/>
    </location>
</feature>